<dbReference type="InterPro" id="IPR012675">
    <property type="entry name" value="Beta-grasp_dom_sf"/>
</dbReference>
<dbReference type="OrthoDB" id="2112016at2"/>
<dbReference type="Gene3D" id="3.10.20.30">
    <property type="match status" value="1"/>
</dbReference>
<dbReference type="InterPro" id="IPR016155">
    <property type="entry name" value="Mopterin_synth/thiamin_S_b"/>
</dbReference>
<gene>
    <name evidence="1" type="ORF">FL622_13665</name>
</gene>
<dbReference type="InterPro" id="IPR052045">
    <property type="entry name" value="Sulfur_Carrier/Prot_Modifier"/>
</dbReference>
<protein>
    <submittedName>
        <fullName evidence="1">MoaD/ThiS family protein</fullName>
    </submittedName>
</protein>
<dbReference type="SUPFAM" id="SSF54285">
    <property type="entry name" value="MoaD/ThiS"/>
    <property type="match status" value="1"/>
</dbReference>
<dbReference type="PANTHER" id="PTHR38031:SF1">
    <property type="entry name" value="SULFUR CARRIER PROTEIN CYSO"/>
    <property type="match status" value="1"/>
</dbReference>
<dbReference type="RefSeq" id="WP_092053791.1">
    <property type="nucleotide sequence ID" value="NZ_FOJJ01000003.1"/>
</dbReference>
<keyword evidence="2" id="KW-1185">Reference proteome</keyword>
<dbReference type="Pfam" id="PF02597">
    <property type="entry name" value="ThiS"/>
    <property type="match status" value="1"/>
</dbReference>
<dbReference type="Proteomes" id="UP000317155">
    <property type="component" value="Unassembled WGS sequence"/>
</dbReference>
<sequence>MVQVSFYSLLRLLLKRETLVLPWTPGLDVRQLLTRVQAEIPTPFLDKLLNADGTLIPGTIILVDRHNIHHLDGLQTLIPDGATVALFPPGAGG</sequence>
<reference evidence="1 2" key="1">
    <citation type="submission" date="2019-07" db="EMBL/GenBank/DDBJ databases">
        <title>Insights of Desulfuromonas acetexigens electromicrobiology.</title>
        <authorList>
            <person name="Katuri K."/>
            <person name="Sapireddy V."/>
            <person name="Shaw D.R."/>
            <person name="Saikaly P."/>
        </authorList>
    </citation>
    <scope>NUCLEOTIDE SEQUENCE [LARGE SCALE GENOMIC DNA]</scope>
    <source>
        <strain evidence="1 2">2873</strain>
    </source>
</reference>
<name>A0A550J849_9BACT</name>
<dbReference type="EMBL" id="VJVV01000011">
    <property type="protein sequence ID" value="TRO79313.1"/>
    <property type="molecule type" value="Genomic_DNA"/>
</dbReference>
<evidence type="ECO:0000313" key="2">
    <source>
        <dbReference type="Proteomes" id="UP000317155"/>
    </source>
</evidence>
<comment type="caution">
    <text evidence="1">The sequence shown here is derived from an EMBL/GenBank/DDBJ whole genome shotgun (WGS) entry which is preliminary data.</text>
</comment>
<organism evidence="1 2">
    <name type="scientific">Trichloromonas acetexigens</name>
    <dbReference type="NCBI Taxonomy" id="38815"/>
    <lineage>
        <taxon>Bacteria</taxon>
        <taxon>Pseudomonadati</taxon>
        <taxon>Thermodesulfobacteriota</taxon>
        <taxon>Desulfuromonadia</taxon>
        <taxon>Desulfuromonadales</taxon>
        <taxon>Trichloromonadaceae</taxon>
        <taxon>Trichloromonas</taxon>
    </lineage>
</organism>
<dbReference type="AlphaFoldDB" id="A0A550J849"/>
<dbReference type="InterPro" id="IPR003749">
    <property type="entry name" value="ThiS/MoaD-like"/>
</dbReference>
<accession>A0A550J849</accession>
<proteinExistence type="predicted"/>
<dbReference type="PANTHER" id="PTHR38031">
    <property type="entry name" value="SULFUR CARRIER PROTEIN SLR0821-RELATED"/>
    <property type="match status" value="1"/>
</dbReference>
<evidence type="ECO:0000313" key="1">
    <source>
        <dbReference type="EMBL" id="TRO79313.1"/>
    </source>
</evidence>